<dbReference type="EMBL" id="SNRY01003001">
    <property type="protein sequence ID" value="KAA6322623.1"/>
    <property type="molecule type" value="Genomic_DNA"/>
</dbReference>
<dbReference type="EC" id="3.1.-.-" evidence="2"/>
<dbReference type="PANTHER" id="PTHR47618">
    <property type="entry name" value="BIFUNCTIONAL OLIGORIBONUCLEASE AND PAP PHOSPHATASE NRNA"/>
    <property type="match status" value="1"/>
</dbReference>
<dbReference type="GO" id="GO:0003676">
    <property type="term" value="F:nucleic acid binding"/>
    <property type="evidence" value="ECO:0007669"/>
    <property type="project" value="InterPro"/>
</dbReference>
<dbReference type="SUPFAM" id="SSF64182">
    <property type="entry name" value="DHH phosphoesterases"/>
    <property type="match status" value="1"/>
</dbReference>
<dbReference type="PANTHER" id="PTHR47618:SF1">
    <property type="entry name" value="BIFUNCTIONAL OLIGORIBONUCLEASE AND PAP PHOSPHATASE NRNA"/>
    <property type="match status" value="1"/>
</dbReference>
<dbReference type="InterPro" id="IPR038763">
    <property type="entry name" value="DHH_sf"/>
</dbReference>
<reference evidence="2" key="1">
    <citation type="submission" date="2019-03" db="EMBL/GenBank/DDBJ databases">
        <title>Single cell metagenomics reveals metabolic interactions within the superorganism composed of flagellate Streblomastix strix and complex community of Bacteroidetes bacteria on its surface.</title>
        <authorList>
            <person name="Treitli S.C."/>
            <person name="Kolisko M."/>
            <person name="Husnik F."/>
            <person name="Keeling P."/>
            <person name="Hampl V."/>
        </authorList>
    </citation>
    <scope>NUCLEOTIDE SEQUENCE</scope>
    <source>
        <strain evidence="2">STM</strain>
    </source>
</reference>
<dbReference type="GO" id="GO:0016787">
    <property type="term" value="F:hydrolase activity"/>
    <property type="evidence" value="ECO:0007669"/>
    <property type="project" value="UniProtKB-KW"/>
</dbReference>
<sequence>IKNIRLSCFLREDTEKNIIKVSLRSIGKFSCDRFAAEFFNGGGHLNAAGGEFLGTMDEAISLFEKALEKYEPLLKPKA</sequence>
<evidence type="ECO:0000313" key="2">
    <source>
        <dbReference type="EMBL" id="KAA6322623.1"/>
    </source>
</evidence>
<dbReference type="AlphaFoldDB" id="A0A5J4QPR9"/>
<proteinExistence type="predicted"/>
<name>A0A5J4QPR9_9ZZZZ</name>
<dbReference type="Pfam" id="PF02272">
    <property type="entry name" value="DHHA1"/>
    <property type="match status" value="1"/>
</dbReference>
<accession>A0A5J4QPR9</accession>
<comment type="caution">
    <text evidence="2">The sequence shown here is derived from an EMBL/GenBank/DDBJ whole genome shotgun (WGS) entry which is preliminary data.</text>
</comment>
<organism evidence="2">
    <name type="scientific">termite gut metagenome</name>
    <dbReference type="NCBI Taxonomy" id="433724"/>
    <lineage>
        <taxon>unclassified sequences</taxon>
        <taxon>metagenomes</taxon>
        <taxon>organismal metagenomes</taxon>
    </lineage>
</organism>
<evidence type="ECO:0000259" key="1">
    <source>
        <dbReference type="Pfam" id="PF02272"/>
    </source>
</evidence>
<protein>
    <submittedName>
        <fullName evidence="2">Bifunctional oligoribonuclease and PAP phosphatase NrnA</fullName>
        <ecNumber evidence="2">3.1.-.-</ecNumber>
    </submittedName>
</protein>
<gene>
    <name evidence="2" type="ORF">EZS27_027849</name>
</gene>
<feature type="non-terminal residue" evidence="2">
    <location>
        <position position="1"/>
    </location>
</feature>
<dbReference type="Gene3D" id="3.10.310.30">
    <property type="match status" value="1"/>
</dbReference>
<keyword evidence="2" id="KW-0378">Hydrolase</keyword>
<feature type="domain" description="DHHA1" evidence="1">
    <location>
        <begin position="7"/>
        <end position="68"/>
    </location>
</feature>
<dbReference type="InterPro" id="IPR003156">
    <property type="entry name" value="DHHA1_dom"/>
</dbReference>
<dbReference type="InterPro" id="IPR051319">
    <property type="entry name" value="Oligoribo/pAp-PDE_c-di-AMP_PDE"/>
</dbReference>